<dbReference type="SUPFAM" id="SSF50129">
    <property type="entry name" value="GroES-like"/>
    <property type="match status" value="1"/>
</dbReference>
<dbReference type="InterPro" id="IPR011032">
    <property type="entry name" value="GroES-like_sf"/>
</dbReference>
<dbReference type="CDD" id="cd00320">
    <property type="entry name" value="cpn10"/>
    <property type="match status" value="1"/>
</dbReference>
<dbReference type="Gene3D" id="2.30.33.40">
    <property type="entry name" value="GroES chaperonin"/>
    <property type="match status" value="1"/>
</dbReference>
<dbReference type="GO" id="GO:0044183">
    <property type="term" value="F:protein folding chaperone"/>
    <property type="evidence" value="ECO:0007669"/>
    <property type="project" value="InterPro"/>
</dbReference>
<organism evidence="3 4">
    <name type="scientific">Cellulomonas composti</name>
    <dbReference type="NCBI Taxonomy" id="266130"/>
    <lineage>
        <taxon>Bacteria</taxon>
        <taxon>Bacillati</taxon>
        <taxon>Actinomycetota</taxon>
        <taxon>Actinomycetes</taxon>
        <taxon>Micrococcales</taxon>
        <taxon>Cellulomonadaceae</taxon>
        <taxon>Cellulomonas</taxon>
    </lineage>
</organism>
<protein>
    <submittedName>
        <fullName evidence="3">10 kDa chaperonin</fullName>
    </submittedName>
</protein>
<dbReference type="AlphaFoldDB" id="A0A511J9T4"/>
<keyword evidence="2" id="KW-0143">Chaperone</keyword>
<dbReference type="GO" id="GO:0005524">
    <property type="term" value="F:ATP binding"/>
    <property type="evidence" value="ECO:0007669"/>
    <property type="project" value="InterPro"/>
</dbReference>
<name>A0A511J9T4_9CELL</name>
<sequence length="113" mass="12015">MGVSPAADDTALPIRMLNDRLLVAIDGEAGERRSSAGIVIPATAAVGKRLAWAQVKAVGQHVRQVEVGDRVLFDPDERAEVELEGRTYLLLREKDVHAVATPGVAGEGTGLYL</sequence>
<comment type="similarity">
    <text evidence="1">Belongs to the GroES chaperonin family.</text>
</comment>
<proteinExistence type="inferred from homology"/>
<dbReference type="SMART" id="SM00883">
    <property type="entry name" value="Cpn10"/>
    <property type="match status" value="1"/>
</dbReference>
<dbReference type="Proteomes" id="UP000321720">
    <property type="component" value="Unassembled WGS sequence"/>
</dbReference>
<evidence type="ECO:0000313" key="3">
    <source>
        <dbReference type="EMBL" id="GEL94751.1"/>
    </source>
</evidence>
<keyword evidence="4" id="KW-1185">Reference proteome</keyword>
<accession>A0A511J9T4</accession>
<comment type="caution">
    <text evidence="3">The sequence shown here is derived from an EMBL/GenBank/DDBJ whole genome shotgun (WGS) entry which is preliminary data.</text>
</comment>
<dbReference type="EMBL" id="BJWG01000005">
    <property type="protein sequence ID" value="GEL94751.1"/>
    <property type="molecule type" value="Genomic_DNA"/>
</dbReference>
<reference evidence="3 4" key="1">
    <citation type="submission" date="2019-07" db="EMBL/GenBank/DDBJ databases">
        <title>Whole genome shotgun sequence of Cellulomonas composti NBRC 100758.</title>
        <authorList>
            <person name="Hosoyama A."/>
            <person name="Uohara A."/>
            <person name="Ohji S."/>
            <person name="Ichikawa N."/>
        </authorList>
    </citation>
    <scope>NUCLEOTIDE SEQUENCE [LARGE SCALE GENOMIC DNA]</scope>
    <source>
        <strain evidence="3 4">NBRC 100758</strain>
    </source>
</reference>
<evidence type="ECO:0000313" key="4">
    <source>
        <dbReference type="Proteomes" id="UP000321720"/>
    </source>
</evidence>
<dbReference type="Pfam" id="PF00166">
    <property type="entry name" value="Cpn10"/>
    <property type="match status" value="1"/>
</dbReference>
<dbReference type="InterPro" id="IPR020818">
    <property type="entry name" value="Chaperonin_GroES"/>
</dbReference>
<evidence type="ECO:0000256" key="1">
    <source>
        <dbReference type="ARBA" id="ARBA00006975"/>
    </source>
</evidence>
<evidence type="ECO:0000256" key="2">
    <source>
        <dbReference type="ARBA" id="ARBA00023186"/>
    </source>
</evidence>
<gene>
    <name evidence="3" type="ORF">CCO02nite_14090</name>
</gene>
<dbReference type="InterPro" id="IPR037124">
    <property type="entry name" value="Chaperonin_GroES_sf"/>
</dbReference>